<comment type="caution">
    <text evidence="1">The sequence shown here is derived from an EMBL/GenBank/DDBJ whole genome shotgun (WGS) entry which is preliminary data.</text>
</comment>
<dbReference type="eggNOG" id="ENOG5030S7H">
    <property type="taxonomic scope" value="Bacteria"/>
</dbReference>
<protein>
    <recommendedName>
        <fullName evidence="3">Transcription regulator</fullName>
    </recommendedName>
</protein>
<dbReference type="PATRIC" id="fig|1423767.3.peg.1076"/>
<evidence type="ECO:0008006" key="3">
    <source>
        <dbReference type="Google" id="ProtNLM"/>
    </source>
</evidence>
<evidence type="ECO:0000313" key="1">
    <source>
        <dbReference type="EMBL" id="KRM03865.1"/>
    </source>
</evidence>
<evidence type="ECO:0000313" key="2">
    <source>
        <dbReference type="Proteomes" id="UP000051307"/>
    </source>
</evidence>
<dbReference type="EMBL" id="AZFU01000025">
    <property type="protein sequence ID" value="KRM03865.1"/>
    <property type="molecule type" value="Genomic_DNA"/>
</dbReference>
<gene>
    <name evidence="1" type="ORF">FC59_GL001040</name>
</gene>
<organism evidence="1 2">
    <name type="scientific">Lactobacillus kitasatonis DSM 16761 = JCM 1039</name>
    <dbReference type="NCBI Taxonomy" id="1423767"/>
    <lineage>
        <taxon>Bacteria</taxon>
        <taxon>Bacillati</taxon>
        <taxon>Bacillota</taxon>
        <taxon>Bacilli</taxon>
        <taxon>Lactobacillales</taxon>
        <taxon>Lactobacillaceae</taxon>
        <taxon>Lactobacillus</taxon>
    </lineage>
</organism>
<dbReference type="AlphaFoldDB" id="A0A0R1VLN6"/>
<dbReference type="Gene3D" id="1.10.357.10">
    <property type="entry name" value="Tetracycline Repressor, domain 2"/>
    <property type="match status" value="1"/>
</dbReference>
<dbReference type="Proteomes" id="UP000051307">
    <property type="component" value="Unassembled WGS sequence"/>
</dbReference>
<reference evidence="1 2" key="1">
    <citation type="journal article" date="2015" name="Genome Announc.">
        <title>Expanding the biotechnology potential of lactobacilli through comparative genomics of 213 strains and associated genera.</title>
        <authorList>
            <person name="Sun Z."/>
            <person name="Harris H.M."/>
            <person name="McCann A."/>
            <person name="Guo C."/>
            <person name="Argimon S."/>
            <person name="Zhang W."/>
            <person name="Yang X."/>
            <person name="Jeffery I.B."/>
            <person name="Cooney J.C."/>
            <person name="Kagawa T.F."/>
            <person name="Liu W."/>
            <person name="Song Y."/>
            <person name="Salvetti E."/>
            <person name="Wrobel A."/>
            <person name="Rasinkangas P."/>
            <person name="Parkhill J."/>
            <person name="Rea M.C."/>
            <person name="O'Sullivan O."/>
            <person name="Ritari J."/>
            <person name="Douillard F.P."/>
            <person name="Paul Ross R."/>
            <person name="Yang R."/>
            <person name="Briner A.E."/>
            <person name="Felis G.E."/>
            <person name="de Vos W.M."/>
            <person name="Barrangou R."/>
            <person name="Klaenhammer T.R."/>
            <person name="Caufield P.W."/>
            <person name="Cui Y."/>
            <person name="Zhang H."/>
            <person name="O'Toole P.W."/>
        </authorList>
    </citation>
    <scope>NUCLEOTIDE SEQUENCE [LARGE SCALE GENOMIC DNA]</scope>
    <source>
        <strain evidence="1 2">DSM 16761</strain>
    </source>
</reference>
<name>A0A0R1VLN6_9LACO</name>
<accession>A0A0R1VLN6</accession>
<sequence length="169" mass="20459">MNELNTLIANKILKEELTYRLRNKYSVTQFCKTVGITRGVFYRTYVDMPDMFCDVIQYNIRQHFRNHRNCDTEQIIFAFLEHIDQTRLFYTNIYHLVSKNKSRHICQEIRNTFFQELQKHLHSSKYSNVHIKSITSVLFSHVTDWLVHEREKNACDIYNEVRFMLAKKV</sequence>
<proteinExistence type="predicted"/>